<dbReference type="Pfam" id="PF18893">
    <property type="entry name" value="DUF5652"/>
    <property type="match status" value="1"/>
</dbReference>
<proteinExistence type="predicted"/>
<evidence type="ECO:0000259" key="2">
    <source>
        <dbReference type="Pfam" id="PF18893"/>
    </source>
</evidence>
<comment type="caution">
    <text evidence="3">The sequence shown here is derived from an EMBL/GenBank/DDBJ whole genome shotgun (WGS) entry which is preliminary data.</text>
</comment>
<keyword evidence="1" id="KW-0812">Transmembrane</keyword>
<dbReference type="AlphaFoldDB" id="A0A2H0BDV4"/>
<feature type="domain" description="DUF5652" evidence="2">
    <location>
        <begin position="5"/>
        <end position="67"/>
    </location>
</feature>
<dbReference type="EMBL" id="PCST01000017">
    <property type="protein sequence ID" value="PIP55804.1"/>
    <property type="molecule type" value="Genomic_DNA"/>
</dbReference>
<evidence type="ECO:0000256" key="1">
    <source>
        <dbReference type="SAM" id="Phobius"/>
    </source>
</evidence>
<organism evidence="3 4">
    <name type="scientific">Candidatus Zambryskibacteria bacterium CG22_combo_CG10-13_8_21_14_all_42_17</name>
    <dbReference type="NCBI Taxonomy" id="1975118"/>
    <lineage>
        <taxon>Bacteria</taxon>
        <taxon>Candidatus Zambryskiibacteriota</taxon>
    </lineage>
</organism>
<accession>A0A2H0BDV4</accession>
<evidence type="ECO:0000313" key="3">
    <source>
        <dbReference type="EMBL" id="PIP55804.1"/>
    </source>
</evidence>
<feature type="transmembrane region" description="Helical" evidence="1">
    <location>
        <begin position="12"/>
        <end position="34"/>
    </location>
</feature>
<reference evidence="3 4" key="1">
    <citation type="submission" date="2017-09" db="EMBL/GenBank/DDBJ databases">
        <title>Depth-based differentiation of microbial function through sediment-hosted aquifers and enrichment of novel symbionts in the deep terrestrial subsurface.</title>
        <authorList>
            <person name="Probst A.J."/>
            <person name="Ladd B."/>
            <person name="Jarett J.K."/>
            <person name="Geller-Mcgrath D.E."/>
            <person name="Sieber C.M."/>
            <person name="Emerson J.B."/>
            <person name="Anantharaman K."/>
            <person name="Thomas B.C."/>
            <person name="Malmstrom R."/>
            <person name="Stieglmeier M."/>
            <person name="Klingl A."/>
            <person name="Woyke T."/>
            <person name="Ryan C.M."/>
            <person name="Banfield J.F."/>
        </authorList>
    </citation>
    <scope>NUCLEOTIDE SEQUENCE [LARGE SCALE GENOMIC DNA]</scope>
    <source>
        <strain evidence="3">CG22_combo_CG10-13_8_21_14_all_42_17</strain>
    </source>
</reference>
<sequence>MNIVAEWAQVDPLIIALAIVWTFVWKGFALWRAAELHQKYWFIAILLINTLGILEIIYLFFVARKYKVEIVERSE</sequence>
<evidence type="ECO:0000313" key="4">
    <source>
        <dbReference type="Proteomes" id="UP000229794"/>
    </source>
</evidence>
<gene>
    <name evidence="3" type="ORF">COX06_01315</name>
</gene>
<keyword evidence="1" id="KW-1133">Transmembrane helix</keyword>
<dbReference type="InterPro" id="IPR043712">
    <property type="entry name" value="DUF5652"/>
</dbReference>
<dbReference type="Proteomes" id="UP000229794">
    <property type="component" value="Unassembled WGS sequence"/>
</dbReference>
<keyword evidence="1" id="KW-0472">Membrane</keyword>
<protein>
    <recommendedName>
        <fullName evidence="2">DUF5652 domain-containing protein</fullName>
    </recommendedName>
</protein>
<name>A0A2H0BDV4_9BACT</name>
<feature type="transmembrane region" description="Helical" evidence="1">
    <location>
        <begin position="40"/>
        <end position="63"/>
    </location>
</feature>